<reference evidence="1 2" key="1">
    <citation type="submission" date="2021-06" db="EMBL/GenBank/DDBJ databases">
        <title>Caerostris extrusa draft genome.</title>
        <authorList>
            <person name="Kono N."/>
            <person name="Arakawa K."/>
        </authorList>
    </citation>
    <scope>NUCLEOTIDE SEQUENCE [LARGE SCALE GENOMIC DNA]</scope>
</reference>
<comment type="caution">
    <text evidence="1">The sequence shown here is derived from an EMBL/GenBank/DDBJ whole genome shotgun (WGS) entry which is preliminary data.</text>
</comment>
<proteinExistence type="predicted"/>
<sequence length="163" mass="19294">MNTLKYMRLREEGSLNERTFKRVTVQKCDWDYEDFLTAEMVQDSTMFMLQGRFLKGDDKSYLRKTVDTLMTVGRIVRRTREIHKRYYAKLSEESEETNRSIIAEMVNKVVKKYLQSLSLSDTLKFLQFLDDPNRENSFFSQSLCSTNSGLLRYCCPKIDTVVF</sequence>
<organism evidence="1 2">
    <name type="scientific">Caerostris extrusa</name>
    <name type="common">Bark spider</name>
    <name type="synonym">Caerostris bankana</name>
    <dbReference type="NCBI Taxonomy" id="172846"/>
    <lineage>
        <taxon>Eukaryota</taxon>
        <taxon>Metazoa</taxon>
        <taxon>Ecdysozoa</taxon>
        <taxon>Arthropoda</taxon>
        <taxon>Chelicerata</taxon>
        <taxon>Arachnida</taxon>
        <taxon>Araneae</taxon>
        <taxon>Araneomorphae</taxon>
        <taxon>Entelegynae</taxon>
        <taxon>Araneoidea</taxon>
        <taxon>Araneidae</taxon>
        <taxon>Caerostris</taxon>
    </lineage>
</organism>
<keyword evidence="2" id="KW-1185">Reference proteome</keyword>
<protein>
    <submittedName>
        <fullName evidence="1">Uncharacterized protein</fullName>
    </submittedName>
</protein>
<dbReference type="Proteomes" id="UP001054945">
    <property type="component" value="Unassembled WGS sequence"/>
</dbReference>
<evidence type="ECO:0000313" key="1">
    <source>
        <dbReference type="EMBL" id="GIX94428.1"/>
    </source>
</evidence>
<name>A0AAV4PEH7_CAEEX</name>
<evidence type="ECO:0000313" key="2">
    <source>
        <dbReference type="Proteomes" id="UP001054945"/>
    </source>
</evidence>
<gene>
    <name evidence="1" type="ORF">CEXT_95161</name>
</gene>
<dbReference type="AlphaFoldDB" id="A0AAV4PEH7"/>
<dbReference type="EMBL" id="BPLR01004373">
    <property type="protein sequence ID" value="GIX94428.1"/>
    <property type="molecule type" value="Genomic_DNA"/>
</dbReference>
<accession>A0AAV4PEH7</accession>